<reference evidence="1" key="1">
    <citation type="submission" date="2023-04" db="EMBL/GenBank/DDBJ databases">
        <title>Draft Genome sequencing of Naganishia species isolated from polar environments using Oxford Nanopore Technology.</title>
        <authorList>
            <person name="Leo P."/>
            <person name="Venkateswaran K."/>
        </authorList>
    </citation>
    <scope>NUCLEOTIDE SEQUENCE</scope>
    <source>
        <strain evidence="1">MNA-CCFEE 5262</strain>
    </source>
</reference>
<evidence type="ECO:0000313" key="2">
    <source>
        <dbReference type="Proteomes" id="UP001230649"/>
    </source>
</evidence>
<organism evidence="1 2">
    <name type="scientific">Naganishia adeliensis</name>
    <dbReference type="NCBI Taxonomy" id="92952"/>
    <lineage>
        <taxon>Eukaryota</taxon>
        <taxon>Fungi</taxon>
        <taxon>Dikarya</taxon>
        <taxon>Basidiomycota</taxon>
        <taxon>Agaricomycotina</taxon>
        <taxon>Tremellomycetes</taxon>
        <taxon>Filobasidiales</taxon>
        <taxon>Filobasidiaceae</taxon>
        <taxon>Naganishia</taxon>
    </lineage>
</organism>
<name>A0ACC2WKB2_9TREE</name>
<comment type="caution">
    <text evidence="1">The sequence shown here is derived from an EMBL/GenBank/DDBJ whole genome shotgun (WGS) entry which is preliminary data.</text>
</comment>
<protein>
    <submittedName>
        <fullName evidence="1">Uncharacterized protein</fullName>
    </submittedName>
</protein>
<dbReference type="EMBL" id="JASBWS010000016">
    <property type="protein sequence ID" value="KAJ9112180.1"/>
    <property type="molecule type" value="Genomic_DNA"/>
</dbReference>
<proteinExistence type="predicted"/>
<evidence type="ECO:0000313" key="1">
    <source>
        <dbReference type="EMBL" id="KAJ9112180.1"/>
    </source>
</evidence>
<dbReference type="Proteomes" id="UP001230649">
    <property type="component" value="Unassembled WGS sequence"/>
</dbReference>
<keyword evidence="2" id="KW-1185">Reference proteome</keyword>
<accession>A0ACC2WKB2</accession>
<sequence length="418" mass="43872">MNFLSLPAGTALALLQLLAISTYAAPLDVAQQSSAPAAISLKRHYVGTAPLVARDGQAKPDLGWLKSQENHLRGKIHSQLSNFEKNTGKTLIGFDDKETRKANLGKRATGEEVLTAEQGGSYWQGSISVGTPAQSFLMDFDTYNPSSSTTAKNQGRTFTISYGDGSTTNGQVYTDSVTVAGLTAKNQAVGFATTASSTTGATFDGLVGMAYQSISTEKAAPYFASLYAQGAVPSGLFAFKLTASGAELNLGSLDTNNYFGGVTYSPVTQQAYWQIAMGSANVGGSAKVSNRQAIIDTGTTLIYSNSADGKAFYAGFSSYYSLSSFGYSGYDGYYAIPCSGSTPISLTFSGKSWSIPYSSFVSQGYVGSKGSTQYCLASLIASDSMGLGSTWLVGDAFLSNVYSVYDLANNRVGFATLK</sequence>
<gene>
    <name evidence="1" type="ORF">QFC20_002361</name>
</gene>